<dbReference type="Pfam" id="PF00168">
    <property type="entry name" value="C2"/>
    <property type="match status" value="1"/>
</dbReference>
<comment type="caution">
    <text evidence="2">The sequence shown here is derived from an EMBL/GenBank/DDBJ whole genome shotgun (WGS) entry which is preliminary data.</text>
</comment>
<evidence type="ECO:0000259" key="1">
    <source>
        <dbReference type="Pfam" id="PF00168"/>
    </source>
</evidence>
<dbReference type="GO" id="GO:0017156">
    <property type="term" value="P:calcium-ion regulated exocytosis"/>
    <property type="evidence" value="ECO:0007669"/>
    <property type="project" value="TreeGrafter"/>
</dbReference>
<dbReference type="GO" id="GO:0030276">
    <property type="term" value="F:clathrin binding"/>
    <property type="evidence" value="ECO:0007669"/>
    <property type="project" value="TreeGrafter"/>
</dbReference>
<evidence type="ECO:0000313" key="2">
    <source>
        <dbReference type="EMBL" id="KAF5405072.1"/>
    </source>
</evidence>
<dbReference type="GO" id="GO:0001786">
    <property type="term" value="F:phosphatidylserine binding"/>
    <property type="evidence" value="ECO:0007669"/>
    <property type="project" value="TreeGrafter"/>
</dbReference>
<dbReference type="Gene3D" id="2.60.40.150">
    <property type="entry name" value="C2 domain"/>
    <property type="match status" value="1"/>
</dbReference>
<keyword evidence="3" id="KW-1185">Reference proteome</keyword>
<feature type="domain" description="C2" evidence="1">
    <location>
        <begin position="95"/>
        <end position="155"/>
    </location>
</feature>
<gene>
    <name evidence="2" type="ORF">PHET_01414</name>
</gene>
<dbReference type="EMBL" id="LUCH01000463">
    <property type="protein sequence ID" value="KAF5405072.1"/>
    <property type="molecule type" value="Genomic_DNA"/>
</dbReference>
<organism evidence="2 3">
    <name type="scientific">Paragonimus heterotremus</name>
    <dbReference type="NCBI Taxonomy" id="100268"/>
    <lineage>
        <taxon>Eukaryota</taxon>
        <taxon>Metazoa</taxon>
        <taxon>Spiralia</taxon>
        <taxon>Lophotrochozoa</taxon>
        <taxon>Platyhelminthes</taxon>
        <taxon>Trematoda</taxon>
        <taxon>Digenea</taxon>
        <taxon>Plagiorchiida</taxon>
        <taxon>Troglotremata</taxon>
        <taxon>Troglotrematidae</taxon>
        <taxon>Paragonimus</taxon>
    </lineage>
</organism>
<dbReference type="PANTHER" id="PTHR10024:SF234">
    <property type="entry name" value="SYNAPTOTAGMIN-15-RELATED"/>
    <property type="match status" value="1"/>
</dbReference>
<dbReference type="OrthoDB" id="10259057at2759"/>
<dbReference type="GO" id="GO:0005509">
    <property type="term" value="F:calcium ion binding"/>
    <property type="evidence" value="ECO:0007669"/>
    <property type="project" value="TreeGrafter"/>
</dbReference>
<dbReference type="PANTHER" id="PTHR10024">
    <property type="entry name" value="SYNAPTOTAGMIN"/>
    <property type="match status" value="1"/>
</dbReference>
<dbReference type="GO" id="GO:0005544">
    <property type="term" value="F:calcium-dependent phospholipid binding"/>
    <property type="evidence" value="ECO:0007669"/>
    <property type="project" value="TreeGrafter"/>
</dbReference>
<dbReference type="AlphaFoldDB" id="A0A8J4TM76"/>
<dbReference type="Proteomes" id="UP000748531">
    <property type="component" value="Unassembled WGS sequence"/>
</dbReference>
<protein>
    <submittedName>
        <fullName evidence="2">C2 domain protein</fullName>
    </submittedName>
</protein>
<sequence length="198" mass="22771">MSTDLQVCPIPFIHKVAAYGIGQQALRLQVLGYDKRRRCRLIGYTSFGLASLDTASSENVELRTFRDIQLDTEEESQSTDFRGVFFYNVFETFVTKTDIFAKVVLHQGLQGKEIKTKRTELLGNRESFDESFVFQKIPDPASVNVRITLVQHGFIDKQICFVVLGGELVSKGRALLHWQSMIERPEQRVCDWQELQLY</sequence>
<dbReference type="GO" id="GO:0070382">
    <property type="term" value="C:exocytic vesicle"/>
    <property type="evidence" value="ECO:0007669"/>
    <property type="project" value="TreeGrafter"/>
</dbReference>
<proteinExistence type="predicted"/>
<dbReference type="GO" id="GO:0005886">
    <property type="term" value="C:plasma membrane"/>
    <property type="evidence" value="ECO:0007669"/>
    <property type="project" value="TreeGrafter"/>
</dbReference>
<reference evidence="2" key="1">
    <citation type="submission" date="2019-05" db="EMBL/GenBank/DDBJ databases">
        <title>Annotation for the trematode Paragonimus heterotremus.</title>
        <authorList>
            <person name="Choi Y.-J."/>
        </authorList>
    </citation>
    <scope>NUCLEOTIDE SEQUENCE</scope>
    <source>
        <strain evidence="2">LC</strain>
    </source>
</reference>
<dbReference type="InterPro" id="IPR000008">
    <property type="entry name" value="C2_dom"/>
</dbReference>
<accession>A0A8J4TM76</accession>
<dbReference type="GO" id="GO:0000149">
    <property type="term" value="F:SNARE binding"/>
    <property type="evidence" value="ECO:0007669"/>
    <property type="project" value="TreeGrafter"/>
</dbReference>
<name>A0A8J4TM76_9TREM</name>
<dbReference type="InterPro" id="IPR035892">
    <property type="entry name" value="C2_domain_sf"/>
</dbReference>
<evidence type="ECO:0000313" key="3">
    <source>
        <dbReference type="Proteomes" id="UP000748531"/>
    </source>
</evidence>
<dbReference type="SUPFAM" id="SSF49562">
    <property type="entry name" value="C2 domain (Calcium/lipid-binding domain, CaLB)"/>
    <property type="match status" value="1"/>
</dbReference>